<dbReference type="PROSITE" id="PS50041">
    <property type="entry name" value="C_TYPE_LECTIN_2"/>
    <property type="match status" value="1"/>
</dbReference>
<reference evidence="3" key="1">
    <citation type="submission" date="2015-11" db="EMBL/GenBank/DDBJ databases">
        <title>De novo transcriptome assembly of four potential Pierce s Disease insect vectors from Arizona vineyards.</title>
        <authorList>
            <person name="Tassone E.E."/>
        </authorList>
    </citation>
    <scope>NUCLEOTIDE SEQUENCE</scope>
</reference>
<dbReference type="PANTHER" id="PTHR22803">
    <property type="entry name" value="MANNOSE, PHOSPHOLIPASE, LECTIN RECEPTOR RELATED"/>
    <property type="match status" value="1"/>
</dbReference>
<dbReference type="SMART" id="SM00034">
    <property type="entry name" value="CLECT"/>
    <property type="match status" value="1"/>
</dbReference>
<dbReference type="Gene3D" id="3.10.100.10">
    <property type="entry name" value="Mannose-Binding Protein A, subunit A"/>
    <property type="match status" value="1"/>
</dbReference>
<dbReference type="EMBL" id="GEBQ01020267">
    <property type="protein sequence ID" value="JAT19710.1"/>
    <property type="molecule type" value="Transcribed_RNA"/>
</dbReference>
<organism evidence="3">
    <name type="scientific">Graphocephala atropunctata</name>
    <dbReference type="NCBI Taxonomy" id="36148"/>
    <lineage>
        <taxon>Eukaryota</taxon>
        <taxon>Metazoa</taxon>
        <taxon>Ecdysozoa</taxon>
        <taxon>Arthropoda</taxon>
        <taxon>Hexapoda</taxon>
        <taxon>Insecta</taxon>
        <taxon>Pterygota</taxon>
        <taxon>Neoptera</taxon>
        <taxon>Paraneoptera</taxon>
        <taxon>Hemiptera</taxon>
        <taxon>Auchenorrhyncha</taxon>
        <taxon>Membracoidea</taxon>
        <taxon>Cicadellidae</taxon>
        <taxon>Cicadellinae</taxon>
        <taxon>Cicadellini</taxon>
        <taxon>Graphocephala</taxon>
    </lineage>
</organism>
<evidence type="ECO:0000259" key="2">
    <source>
        <dbReference type="PROSITE" id="PS50041"/>
    </source>
</evidence>
<dbReference type="PROSITE" id="PS01186">
    <property type="entry name" value="EGF_2"/>
    <property type="match status" value="1"/>
</dbReference>
<dbReference type="InterPro" id="IPR000742">
    <property type="entry name" value="EGF"/>
</dbReference>
<protein>
    <recommendedName>
        <fullName evidence="2">C-type lectin domain-containing protein</fullName>
    </recommendedName>
</protein>
<gene>
    <name evidence="3" type="ORF">g.2669</name>
</gene>
<dbReference type="InterPro" id="IPR016186">
    <property type="entry name" value="C-type_lectin-like/link_sf"/>
</dbReference>
<name>A0A1B6L7Q6_9HEMI</name>
<evidence type="ECO:0000313" key="3">
    <source>
        <dbReference type="EMBL" id="JAT19710.1"/>
    </source>
</evidence>
<dbReference type="InterPro" id="IPR016187">
    <property type="entry name" value="CTDL_fold"/>
</dbReference>
<dbReference type="SUPFAM" id="SSF56436">
    <property type="entry name" value="C-type lectin-like"/>
    <property type="match status" value="1"/>
</dbReference>
<accession>A0A1B6L7Q6</accession>
<dbReference type="InterPro" id="IPR050111">
    <property type="entry name" value="C-type_lectin/snaclec_domain"/>
</dbReference>
<dbReference type="InterPro" id="IPR018378">
    <property type="entry name" value="C-type_lectin_CS"/>
</dbReference>
<dbReference type="AlphaFoldDB" id="A0A1B6L7Q6"/>
<sequence>VVHCACQPGYTGNPFTGCHEQATQRNCSLNKPSGRKVYRAQRIDMVSFYGAMVRCLTDGGRLATIESKEENEQVVEEIRKTNLRNVRFWTSGSNLYGGQWVWLSSGEHLKEYADWGPGQPTFKRYENCLSLFPTGNSSWIWKNGRCSTYGASVCEYFE</sequence>
<dbReference type="PROSITE" id="PS00615">
    <property type="entry name" value="C_TYPE_LECTIN_1"/>
    <property type="match status" value="1"/>
</dbReference>
<proteinExistence type="predicted"/>
<feature type="domain" description="C-type lectin" evidence="2">
    <location>
        <begin position="33"/>
        <end position="155"/>
    </location>
</feature>
<keyword evidence="1" id="KW-1015">Disulfide bond</keyword>
<feature type="non-terminal residue" evidence="3">
    <location>
        <position position="1"/>
    </location>
</feature>
<dbReference type="InterPro" id="IPR001304">
    <property type="entry name" value="C-type_lectin-like"/>
</dbReference>
<dbReference type="Pfam" id="PF00059">
    <property type="entry name" value="Lectin_C"/>
    <property type="match status" value="1"/>
</dbReference>
<evidence type="ECO:0000256" key="1">
    <source>
        <dbReference type="ARBA" id="ARBA00023157"/>
    </source>
</evidence>
<dbReference type="CDD" id="cd00037">
    <property type="entry name" value="CLECT"/>
    <property type="match status" value="1"/>
</dbReference>